<evidence type="ECO:0000259" key="1">
    <source>
        <dbReference type="Pfam" id="PF04909"/>
    </source>
</evidence>
<dbReference type="InterPro" id="IPR006680">
    <property type="entry name" value="Amidohydro-rel"/>
</dbReference>
<feature type="domain" description="Amidohydrolase-related" evidence="1">
    <location>
        <begin position="12"/>
        <end position="273"/>
    </location>
</feature>
<dbReference type="Gene3D" id="3.20.20.140">
    <property type="entry name" value="Metal-dependent hydrolases"/>
    <property type="match status" value="1"/>
</dbReference>
<protein>
    <submittedName>
        <fullName evidence="2">Amidohydrolase</fullName>
    </submittedName>
</protein>
<keyword evidence="3" id="KW-1185">Reference proteome</keyword>
<dbReference type="STRING" id="1494590.ATN84_23485"/>
<gene>
    <name evidence="2" type="ORF">ATN84_23485</name>
</gene>
<dbReference type="OrthoDB" id="9787654at2"/>
<dbReference type="PANTHER" id="PTHR35563:SF2">
    <property type="entry name" value="BARREL METAL-DEPENDENT HYDROLASE, PUTATIVE (AFU_ORTHOLOGUE AFUA_1G16240)-RELATED"/>
    <property type="match status" value="1"/>
</dbReference>
<sequence>MMREPTSPVTGVDTHAHIFTRALPMEAGRRYTPGYDALVTDYLAHLDAHGLSHGVLIQPSFLGTDNSFIKEAIAAHPDRLRGVAVVARDVSDCELDSLVTSGFAGIRLNLVGKELEDYGEPEWQAFFAKLASRGLQVEIQRRFEDFPAFVPAILASGVTIVIDHFGLPVGGVDPEKPEHAAFLELLPAKELWVKLSATYRSAMTRSQAKTSLALLRQAAGGIDRMIWGSDWPHTQYEENTDYDAQFSMTGTLFPAAEERRQVLVGNAAWLFGIA</sequence>
<dbReference type="SUPFAM" id="SSF51556">
    <property type="entry name" value="Metallo-dependent hydrolases"/>
    <property type="match status" value="1"/>
</dbReference>
<dbReference type="Pfam" id="PF04909">
    <property type="entry name" value="Amidohydro_2"/>
    <property type="match status" value="1"/>
</dbReference>
<dbReference type="GO" id="GO:0016787">
    <property type="term" value="F:hydrolase activity"/>
    <property type="evidence" value="ECO:0007669"/>
    <property type="project" value="UniProtKB-KW"/>
</dbReference>
<reference evidence="2 3" key="1">
    <citation type="submission" date="2015-11" db="EMBL/GenBank/DDBJ databases">
        <title>Draft genome sequence of Paramesorhizobium deserti A-3-E, a strain highly resistant to diverse beta-lactam antibiotics.</title>
        <authorList>
            <person name="Lv R."/>
            <person name="Yang X."/>
            <person name="Fang N."/>
            <person name="Guo J."/>
            <person name="Luo X."/>
            <person name="Peng F."/>
            <person name="Yang R."/>
            <person name="Cui Y."/>
            <person name="Fang C."/>
            <person name="Song Y."/>
        </authorList>
    </citation>
    <scope>NUCLEOTIDE SEQUENCE [LARGE SCALE GENOMIC DNA]</scope>
    <source>
        <strain evidence="2 3">A-3-E</strain>
    </source>
</reference>
<dbReference type="Proteomes" id="UP000070107">
    <property type="component" value="Unassembled WGS sequence"/>
</dbReference>
<name>A0A135HY69_9HYPH</name>
<comment type="caution">
    <text evidence="2">The sequence shown here is derived from an EMBL/GenBank/DDBJ whole genome shotgun (WGS) entry which is preliminary data.</text>
</comment>
<dbReference type="AlphaFoldDB" id="A0A135HY69"/>
<proteinExistence type="predicted"/>
<keyword evidence="2" id="KW-0378">Hydrolase</keyword>
<evidence type="ECO:0000313" key="3">
    <source>
        <dbReference type="Proteomes" id="UP000070107"/>
    </source>
</evidence>
<organism evidence="2 3">
    <name type="scientific">Paramesorhizobium deserti</name>
    <dbReference type="NCBI Taxonomy" id="1494590"/>
    <lineage>
        <taxon>Bacteria</taxon>
        <taxon>Pseudomonadati</taxon>
        <taxon>Pseudomonadota</taxon>
        <taxon>Alphaproteobacteria</taxon>
        <taxon>Hyphomicrobiales</taxon>
        <taxon>Phyllobacteriaceae</taxon>
        <taxon>Paramesorhizobium</taxon>
    </lineage>
</organism>
<dbReference type="RefSeq" id="WP_068880974.1">
    <property type="nucleotide sequence ID" value="NZ_LNTU01000002.1"/>
</dbReference>
<dbReference type="EMBL" id="LNTU01000002">
    <property type="protein sequence ID" value="KXF78135.1"/>
    <property type="molecule type" value="Genomic_DNA"/>
</dbReference>
<dbReference type="InterPro" id="IPR032466">
    <property type="entry name" value="Metal_Hydrolase"/>
</dbReference>
<dbReference type="PANTHER" id="PTHR35563">
    <property type="entry name" value="BARREL METAL-DEPENDENT HYDROLASE, PUTATIVE (AFU_ORTHOLOGUE AFUA_1G16240)-RELATED"/>
    <property type="match status" value="1"/>
</dbReference>
<accession>A0A135HY69</accession>
<dbReference type="InterPro" id="IPR052358">
    <property type="entry name" value="Aro_Compnd_Degr_Hydrolases"/>
</dbReference>
<evidence type="ECO:0000313" key="2">
    <source>
        <dbReference type="EMBL" id="KXF78135.1"/>
    </source>
</evidence>